<gene>
    <name evidence="2" type="ORF">GCM10011610_68580</name>
</gene>
<evidence type="ECO:0000313" key="2">
    <source>
        <dbReference type="EMBL" id="GGO00037.1"/>
    </source>
</evidence>
<sequence>MSIPDQGGPTRTTRVLRICAFVERERFSRAQAGVVVARGARIRIDTRTLLARVTRAAPLGVQGFWLSRVDLASRHRDEHTGQAGDFAADSTPSAAEPSHARRRTALLSF</sequence>
<organism evidence="2 3">
    <name type="scientific">Nocardia rhizosphaerihabitans</name>
    <dbReference type="NCBI Taxonomy" id="1691570"/>
    <lineage>
        <taxon>Bacteria</taxon>
        <taxon>Bacillati</taxon>
        <taxon>Actinomycetota</taxon>
        <taxon>Actinomycetes</taxon>
        <taxon>Mycobacteriales</taxon>
        <taxon>Nocardiaceae</taxon>
        <taxon>Nocardia</taxon>
    </lineage>
</organism>
<reference evidence="3" key="1">
    <citation type="journal article" date="2019" name="Int. J. Syst. Evol. Microbiol.">
        <title>The Global Catalogue of Microorganisms (GCM) 10K type strain sequencing project: providing services to taxonomists for standard genome sequencing and annotation.</title>
        <authorList>
            <consortium name="The Broad Institute Genomics Platform"/>
            <consortium name="The Broad Institute Genome Sequencing Center for Infectious Disease"/>
            <person name="Wu L."/>
            <person name="Ma J."/>
        </authorList>
    </citation>
    <scope>NUCLEOTIDE SEQUENCE [LARGE SCALE GENOMIC DNA]</scope>
    <source>
        <strain evidence="3">CGMCC 4.7329</strain>
    </source>
</reference>
<feature type="region of interest" description="Disordered" evidence="1">
    <location>
        <begin position="77"/>
        <end position="101"/>
    </location>
</feature>
<name>A0ABQ2L4U9_9NOCA</name>
<evidence type="ECO:0000313" key="3">
    <source>
        <dbReference type="Proteomes" id="UP000658127"/>
    </source>
</evidence>
<comment type="caution">
    <text evidence="2">The sequence shown here is derived from an EMBL/GenBank/DDBJ whole genome shotgun (WGS) entry which is preliminary data.</text>
</comment>
<accession>A0ABQ2L4U9</accession>
<protein>
    <submittedName>
        <fullName evidence="2">Uncharacterized protein</fullName>
    </submittedName>
</protein>
<evidence type="ECO:0000256" key="1">
    <source>
        <dbReference type="SAM" id="MobiDB-lite"/>
    </source>
</evidence>
<keyword evidence="3" id="KW-1185">Reference proteome</keyword>
<dbReference type="EMBL" id="BMNE01000014">
    <property type="protein sequence ID" value="GGO00037.1"/>
    <property type="molecule type" value="Genomic_DNA"/>
</dbReference>
<proteinExistence type="predicted"/>
<dbReference type="Proteomes" id="UP000658127">
    <property type="component" value="Unassembled WGS sequence"/>
</dbReference>